<reference evidence="3 4" key="1">
    <citation type="submission" date="2021-06" db="EMBL/GenBank/DDBJ databases">
        <title>Genome sequence of Babesia caballi.</title>
        <authorList>
            <person name="Yamagishi J."/>
            <person name="Kidaka T."/>
            <person name="Ochi A."/>
        </authorList>
    </citation>
    <scope>NUCLEOTIDE SEQUENCE [LARGE SCALE GENOMIC DNA]</scope>
    <source>
        <strain evidence="3">USDA-D6B2</strain>
    </source>
</reference>
<dbReference type="RefSeq" id="XP_067712982.1">
    <property type="nucleotide sequence ID" value="XM_067856881.1"/>
</dbReference>
<keyword evidence="3" id="KW-0812">Transmembrane</keyword>
<keyword evidence="3" id="KW-0472">Membrane</keyword>
<feature type="domain" description="OTU" evidence="2">
    <location>
        <begin position="53"/>
        <end position="255"/>
    </location>
</feature>
<evidence type="ECO:0000313" key="4">
    <source>
        <dbReference type="Proteomes" id="UP001497744"/>
    </source>
</evidence>
<dbReference type="EMBL" id="BPLF01000001">
    <property type="protein sequence ID" value="GIX60911.1"/>
    <property type="molecule type" value="Genomic_DNA"/>
</dbReference>
<dbReference type="Gene3D" id="3.90.70.80">
    <property type="match status" value="1"/>
</dbReference>
<dbReference type="Proteomes" id="UP001497744">
    <property type="component" value="Unassembled WGS sequence"/>
</dbReference>
<gene>
    <name evidence="3" type="ORF">BcabD6B2_03460</name>
</gene>
<dbReference type="CDD" id="cd22744">
    <property type="entry name" value="OTU"/>
    <property type="match status" value="1"/>
</dbReference>
<protein>
    <submittedName>
        <fullName evidence="3">Transmembrane protein, putative</fullName>
    </submittedName>
</protein>
<feature type="region of interest" description="Disordered" evidence="1">
    <location>
        <begin position="1"/>
        <end position="26"/>
    </location>
</feature>
<evidence type="ECO:0000256" key="1">
    <source>
        <dbReference type="SAM" id="MobiDB-lite"/>
    </source>
</evidence>
<keyword evidence="4" id="KW-1185">Reference proteome</keyword>
<evidence type="ECO:0000259" key="2">
    <source>
        <dbReference type="PROSITE" id="PS50802"/>
    </source>
</evidence>
<comment type="caution">
    <text evidence="3">The sequence shown here is derived from an EMBL/GenBank/DDBJ whole genome shotgun (WGS) entry which is preliminary data.</text>
</comment>
<accession>A0AAV4LP87</accession>
<proteinExistence type="predicted"/>
<dbReference type="InterPro" id="IPR003323">
    <property type="entry name" value="OTU_dom"/>
</dbReference>
<name>A0AAV4LP87_BABCB</name>
<dbReference type="AlphaFoldDB" id="A0AAV4LP87"/>
<organism evidence="3 4">
    <name type="scientific">Babesia caballi</name>
    <dbReference type="NCBI Taxonomy" id="5871"/>
    <lineage>
        <taxon>Eukaryota</taxon>
        <taxon>Sar</taxon>
        <taxon>Alveolata</taxon>
        <taxon>Apicomplexa</taxon>
        <taxon>Aconoidasida</taxon>
        <taxon>Piroplasmida</taxon>
        <taxon>Babesiidae</taxon>
        <taxon>Babesia</taxon>
    </lineage>
</organism>
<evidence type="ECO:0000313" key="3">
    <source>
        <dbReference type="EMBL" id="GIX60911.1"/>
    </source>
</evidence>
<dbReference type="PROSITE" id="PS50802">
    <property type="entry name" value="OTU"/>
    <property type="match status" value="1"/>
</dbReference>
<dbReference type="GeneID" id="94192394"/>
<sequence length="284" mass="32044">MFRGYLDPNVSSPKAEPAPPLPRDNRHPCDHYKGWKRVAKAWDNFLLSNNMALCRKNYGADGNCLYNAISGILKDYNLTRSRLGMALSDLPASVTLSLQDLNFAEDHYSVGDLRRLTAVLFIGVDPHNANALPFWEAEPFITKLEVLSQVEGMRDYGDIRWGPKAFLKELQAGGDRVGVARRVYAKLVQVKNPSTWGSYEDIDALAHVLNLDIYLFWSDGVKLQLFRGPRPPSQQRPALMLYYTVMQHFDAAGLVRNTSQPPPRPIYSMLRISDFPGMLRAMAT</sequence>